<keyword evidence="10" id="KW-0812">Transmembrane</keyword>
<feature type="chain" id="PRO_5042484922" description="Probable aspartic-type endopeptidase OPSB" evidence="11">
    <location>
        <begin position="20"/>
        <end position="500"/>
    </location>
</feature>
<dbReference type="PROSITE" id="PS00141">
    <property type="entry name" value="ASP_PROTEASE"/>
    <property type="match status" value="1"/>
</dbReference>
<protein>
    <recommendedName>
        <fullName evidence="7">Probable aspartic-type endopeptidase OPSB</fullName>
    </recommendedName>
    <alternativeName>
        <fullName evidence="6">Probable aspartic-type endopeptidase opsB</fullName>
    </alternativeName>
</protein>
<evidence type="ECO:0000259" key="12">
    <source>
        <dbReference type="PROSITE" id="PS51767"/>
    </source>
</evidence>
<dbReference type="InterPro" id="IPR021109">
    <property type="entry name" value="Peptidase_aspartic_dom_sf"/>
</dbReference>
<accession>A0AAJ0H1C1</accession>
<dbReference type="InterPro" id="IPR033876">
    <property type="entry name" value="SAP-like"/>
</dbReference>
<evidence type="ECO:0000256" key="9">
    <source>
        <dbReference type="RuleBase" id="RU000454"/>
    </source>
</evidence>
<evidence type="ECO:0000313" key="13">
    <source>
        <dbReference type="EMBL" id="KAK3309912.1"/>
    </source>
</evidence>
<keyword evidence="4 9" id="KW-0064">Aspartyl protease</keyword>
<dbReference type="PANTHER" id="PTHR47966:SF65">
    <property type="entry name" value="ASPARTIC-TYPE ENDOPEPTIDASE"/>
    <property type="match status" value="1"/>
</dbReference>
<name>A0AAJ0H1C1_9PEZI</name>
<keyword evidence="10" id="KW-1133">Transmembrane helix</keyword>
<evidence type="ECO:0000256" key="8">
    <source>
        <dbReference type="PIRSR" id="PIRSR601461-1"/>
    </source>
</evidence>
<dbReference type="Proteomes" id="UP001273166">
    <property type="component" value="Unassembled WGS sequence"/>
</dbReference>
<dbReference type="PANTHER" id="PTHR47966">
    <property type="entry name" value="BETA-SITE APP-CLEAVING ENZYME, ISOFORM A-RELATED"/>
    <property type="match status" value="1"/>
</dbReference>
<dbReference type="AlphaFoldDB" id="A0AAJ0H1C1"/>
<dbReference type="EMBL" id="JAUDZG010000001">
    <property type="protein sequence ID" value="KAK3309912.1"/>
    <property type="molecule type" value="Genomic_DNA"/>
</dbReference>
<feature type="active site" evidence="8">
    <location>
        <position position="80"/>
    </location>
</feature>
<evidence type="ECO:0000256" key="6">
    <source>
        <dbReference type="ARBA" id="ARBA00067536"/>
    </source>
</evidence>
<dbReference type="GO" id="GO:0004190">
    <property type="term" value="F:aspartic-type endopeptidase activity"/>
    <property type="evidence" value="ECO:0007669"/>
    <property type="project" value="UniProtKB-KW"/>
</dbReference>
<dbReference type="GO" id="GO:0006508">
    <property type="term" value="P:proteolysis"/>
    <property type="evidence" value="ECO:0007669"/>
    <property type="project" value="UniProtKB-KW"/>
</dbReference>
<keyword evidence="14" id="KW-1185">Reference proteome</keyword>
<keyword evidence="5 9" id="KW-0378">Hydrolase</keyword>
<organism evidence="13 14">
    <name type="scientific">Chaetomium strumarium</name>
    <dbReference type="NCBI Taxonomy" id="1170767"/>
    <lineage>
        <taxon>Eukaryota</taxon>
        <taxon>Fungi</taxon>
        <taxon>Dikarya</taxon>
        <taxon>Ascomycota</taxon>
        <taxon>Pezizomycotina</taxon>
        <taxon>Sordariomycetes</taxon>
        <taxon>Sordariomycetidae</taxon>
        <taxon>Sordariales</taxon>
        <taxon>Chaetomiaceae</taxon>
        <taxon>Chaetomium</taxon>
    </lineage>
</organism>
<feature type="active site" evidence="8">
    <location>
        <position position="282"/>
    </location>
</feature>
<dbReference type="SUPFAM" id="SSF50630">
    <property type="entry name" value="Acid proteases"/>
    <property type="match status" value="1"/>
</dbReference>
<evidence type="ECO:0000256" key="5">
    <source>
        <dbReference type="ARBA" id="ARBA00022801"/>
    </source>
</evidence>
<evidence type="ECO:0000256" key="3">
    <source>
        <dbReference type="ARBA" id="ARBA00022729"/>
    </source>
</evidence>
<dbReference type="InterPro" id="IPR001969">
    <property type="entry name" value="Aspartic_peptidase_AS"/>
</dbReference>
<dbReference type="GeneID" id="87887113"/>
<keyword evidence="10" id="KW-0472">Membrane</keyword>
<sequence>MRGASAVTVGGLLAGAVYAGSGNGVVQWDIQRTQRSQEFRRLRKRASTFEEVVTNEQARGGYFATCRLGTPGQNLTLQLDTGSSDIWVPDSTAQVCQQQRSEGCTLGSFSPSDSTSFTVVGKGEFDIAYVDGSKSQGDYFTDVFEIGGATLKNMTMGLGLTTDINYGLVGVGYAVNEAIVGDTQSLSSVYPNLPVNMVDEGLINTVAYSLWLNDLDASSGNILFGGIDTEKYKGELTRINIYPSQQNIYSHFAVALTSLQAYSSSGHDTLTSSEFPIAVVLDSGTTLSYLPTDLAHQIWTEVGAVWSNEAGAAVLPCNMQNSGGYFSFGLAGPNGPRINVTMDELVLDMTSGRAPRFSTGQYSGQDACAFGIQNFSSSPYLLGDTFLRSAYVVYDLVNNEIGIAPTDFNSTKSNIVAFPSMSAPIPSATVAPNQNEVTNTPSEVTTPAYAARDGFKEVPASGGEENAAPHMPSGFGKGEILVVGVTMLLVTLGSGLFVVI</sequence>
<evidence type="ECO:0000256" key="10">
    <source>
        <dbReference type="SAM" id="Phobius"/>
    </source>
</evidence>
<evidence type="ECO:0000313" key="14">
    <source>
        <dbReference type="Proteomes" id="UP001273166"/>
    </source>
</evidence>
<keyword evidence="3 11" id="KW-0732">Signal</keyword>
<dbReference type="Gene3D" id="2.40.70.10">
    <property type="entry name" value="Acid Proteases"/>
    <property type="match status" value="2"/>
</dbReference>
<reference evidence="13" key="2">
    <citation type="submission" date="2023-06" db="EMBL/GenBank/DDBJ databases">
        <authorList>
            <consortium name="Lawrence Berkeley National Laboratory"/>
            <person name="Mondo S.J."/>
            <person name="Hensen N."/>
            <person name="Bonometti L."/>
            <person name="Westerberg I."/>
            <person name="Brannstrom I.O."/>
            <person name="Guillou S."/>
            <person name="Cros-Aarteil S."/>
            <person name="Calhoun S."/>
            <person name="Haridas S."/>
            <person name="Kuo A."/>
            <person name="Pangilinan J."/>
            <person name="Riley R."/>
            <person name="Labutti K."/>
            <person name="Andreopoulos B."/>
            <person name="Lipzen A."/>
            <person name="Chen C."/>
            <person name="Yanf M."/>
            <person name="Daum C."/>
            <person name="Ng V."/>
            <person name="Clum A."/>
            <person name="Steindorff A."/>
            <person name="Ohm R."/>
            <person name="Martin F."/>
            <person name="Silar P."/>
            <person name="Natvig D."/>
            <person name="Lalanne C."/>
            <person name="Gautier V."/>
            <person name="Ament-Velasquez S.L."/>
            <person name="Kruys A."/>
            <person name="Hutchinson M.I."/>
            <person name="Powell A.J."/>
            <person name="Barry K."/>
            <person name="Miller A.N."/>
            <person name="Grigoriev I.V."/>
            <person name="Debuchy R."/>
            <person name="Gladieux P."/>
            <person name="Thoren M.H."/>
            <person name="Johannesson H."/>
        </authorList>
    </citation>
    <scope>NUCLEOTIDE SEQUENCE</scope>
    <source>
        <strain evidence="13">CBS 333.67</strain>
    </source>
</reference>
<evidence type="ECO:0000256" key="2">
    <source>
        <dbReference type="ARBA" id="ARBA00022670"/>
    </source>
</evidence>
<dbReference type="RefSeq" id="XP_062725692.1">
    <property type="nucleotide sequence ID" value="XM_062868284.1"/>
</dbReference>
<feature type="domain" description="Peptidase A1" evidence="12">
    <location>
        <begin position="62"/>
        <end position="404"/>
    </location>
</feature>
<evidence type="ECO:0000256" key="11">
    <source>
        <dbReference type="SAM" id="SignalP"/>
    </source>
</evidence>
<dbReference type="InterPro" id="IPR033121">
    <property type="entry name" value="PEPTIDASE_A1"/>
</dbReference>
<dbReference type="InterPro" id="IPR001461">
    <property type="entry name" value="Aspartic_peptidase_A1"/>
</dbReference>
<proteinExistence type="inferred from homology"/>
<feature type="signal peptide" evidence="11">
    <location>
        <begin position="1"/>
        <end position="19"/>
    </location>
</feature>
<evidence type="ECO:0000256" key="4">
    <source>
        <dbReference type="ARBA" id="ARBA00022750"/>
    </source>
</evidence>
<comment type="caution">
    <text evidence="13">The sequence shown here is derived from an EMBL/GenBank/DDBJ whole genome shotgun (WGS) entry which is preliminary data.</text>
</comment>
<evidence type="ECO:0000256" key="1">
    <source>
        <dbReference type="ARBA" id="ARBA00007447"/>
    </source>
</evidence>
<comment type="similarity">
    <text evidence="1 9">Belongs to the peptidase A1 family.</text>
</comment>
<dbReference type="PROSITE" id="PS51767">
    <property type="entry name" value="PEPTIDASE_A1"/>
    <property type="match status" value="1"/>
</dbReference>
<feature type="transmembrane region" description="Helical" evidence="10">
    <location>
        <begin position="480"/>
        <end position="499"/>
    </location>
</feature>
<keyword evidence="2 9" id="KW-0645">Protease</keyword>
<reference evidence="13" key="1">
    <citation type="journal article" date="2023" name="Mol. Phylogenet. Evol.">
        <title>Genome-scale phylogeny and comparative genomics of the fungal order Sordariales.</title>
        <authorList>
            <person name="Hensen N."/>
            <person name="Bonometti L."/>
            <person name="Westerberg I."/>
            <person name="Brannstrom I.O."/>
            <person name="Guillou S."/>
            <person name="Cros-Aarteil S."/>
            <person name="Calhoun S."/>
            <person name="Haridas S."/>
            <person name="Kuo A."/>
            <person name="Mondo S."/>
            <person name="Pangilinan J."/>
            <person name="Riley R."/>
            <person name="LaButti K."/>
            <person name="Andreopoulos B."/>
            <person name="Lipzen A."/>
            <person name="Chen C."/>
            <person name="Yan M."/>
            <person name="Daum C."/>
            <person name="Ng V."/>
            <person name="Clum A."/>
            <person name="Steindorff A."/>
            <person name="Ohm R.A."/>
            <person name="Martin F."/>
            <person name="Silar P."/>
            <person name="Natvig D.O."/>
            <person name="Lalanne C."/>
            <person name="Gautier V."/>
            <person name="Ament-Velasquez S.L."/>
            <person name="Kruys A."/>
            <person name="Hutchinson M.I."/>
            <person name="Powell A.J."/>
            <person name="Barry K."/>
            <person name="Miller A.N."/>
            <person name="Grigoriev I.V."/>
            <person name="Debuchy R."/>
            <person name="Gladieux P."/>
            <person name="Hiltunen Thoren M."/>
            <person name="Johannesson H."/>
        </authorList>
    </citation>
    <scope>NUCLEOTIDE SEQUENCE</scope>
    <source>
        <strain evidence="13">CBS 333.67</strain>
    </source>
</reference>
<dbReference type="CDD" id="cd05474">
    <property type="entry name" value="SAP_like"/>
    <property type="match status" value="1"/>
</dbReference>
<dbReference type="PRINTS" id="PR00792">
    <property type="entry name" value="PEPSIN"/>
</dbReference>
<evidence type="ECO:0000256" key="7">
    <source>
        <dbReference type="ARBA" id="ARBA00068059"/>
    </source>
</evidence>
<dbReference type="FunFam" id="2.40.70.10:FF:000011">
    <property type="entry name" value="Aspartic protease"/>
    <property type="match status" value="1"/>
</dbReference>
<gene>
    <name evidence="13" type="ORF">B0T15DRAFT_516842</name>
</gene>
<dbReference type="Pfam" id="PF00026">
    <property type="entry name" value="Asp"/>
    <property type="match status" value="1"/>
</dbReference>